<reference evidence="4 5" key="1">
    <citation type="submission" date="2015-07" db="EMBL/GenBank/DDBJ databases">
        <title>Draft genome sequence of a diazotrophic, plant growth-promoting rhizobacterium of the Pseudomonas syringae complex.</title>
        <authorList>
            <person name="Patten C.L."/>
            <person name="Jeong H."/>
        </authorList>
    </citation>
    <scope>NUCLEOTIDE SEQUENCE [LARGE SCALE GENOMIC DNA]</scope>
    <source>
        <strain evidence="4 5">GR12-2</strain>
    </source>
</reference>
<dbReference type="RefSeq" id="WP_065835966.1">
    <property type="nucleotide sequence ID" value="NZ_LGSI01000068.1"/>
</dbReference>
<dbReference type="InterPro" id="IPR036873">
    <property type="entry name" value="Rhodanese-like_dom_sf"/>
</dbReference>
<dbReference type="SUPFAM" id="SSF52821">
    <property type="entry name" value="Rhodanese/Cell cycle control phosphatase"/>
    <property type="match status" value="1"/>
</dbReference>
<keyword evidence="1" id="KW-0963">Cytoplasm</keyword>
<evidence type="ECO:0000259" key="3">
    <source>
        <dbReference type="PROSITE" id="PS50206"/>
    </source>
</evidence>
<dbReference type="InterPro" id="IPR001763">
    <property type="entry name" value="Rhodanese-like_dom"/>
</dbReference>
<evidence type="ECO:0000313" key="5">
    <source>
        <dbReference type="Proteomes" id="UP000093104"/>
    </source>
</evidence>
<gene>
    <name evidence="4" type="ORF">AFK24_26065</name>
</gene>
<dbReference type="InterPro" id="IPR050229">
    <property type="entry name" value="GlpE_sulfurtransferase"/>
</dbReference>
<dbReference type="GO" id="GO:0004792">
    <property type="term" value="F:thiosulfate-cyanide sulfurtransferase activity"/>
    <property type="evidence" value="ECO:0007669"/>
    <property type="project" value="InterPro"/>
</dbReference>
<dbReference type="SMART" id="SM00450">
    <property type="entry name" value="RHOD"/>
    <property type="match status" value="1"/>
</dbReference>
<dbReference type="Proteomes" id="UP000093104">
    <property type="component" value="Unassembled WGS sequence"/>
</dbReference>
<dbReference type="CDD" id="cd01444">
    <property type="entry name" value="GlpE_ST"/>
    <property type="match status" value="1"/>
</dbReference>
<organism evidence="4 5">
    <name type="scientific">Pseudomonas syringae</name>
    <dbReference type="NCBI Taxonomy" id="317"/>
    <lineage>
        <taxon>Bacteria</taxon>
        <taxon>Pseudomonadati</taxon>
        <taxon>Pseudomonadota</taxon>
        <taxon>Gammaproteobacteria</taxon>
        <taxon>Pseudomonadales</taxon>
        <taxon>Pseudomonadaceae</taxon>
        <taxon>Pseudomonas</taxon>
    </lineage>
</organism>
<evidence type="ECO:0000256" key="1">
    <source>
        <dbReference type="ARBA" id="ARBA00022490"/>
    </source>
</evidence>
<dbReference type="PATRIC" id="fig|317.243.peg.519"/>
<accession>A0A1C7YXR5</accession>
<dbReference type="InterPro" id="IPR023695">
    <property type="entry name" value="Thiosulf_sulfurTrfase"/>
</dbReference>
<name>A0A1C7YXR5_PSESX</name>
<dbReference type="PANTHER" id="PTHR43031:SF6">
    <property type="entry name" value="THIOSULFATE SULFURTRANSFERASE GLPE"/>
    <property type="match status" value="1"/>
</dbReference>
<evidence type="ECO:0000256" key="2">
    <source>
        <dbReference type="ARBA" id="ARBA00022679"/>
    </source>
</evidence>
<keyword evidence="2 4" id="KW-0808">Transferase</keyword>
<dbReference type="AlphaFoldDB" id="A0A1C7YXR5"/>
<dbReference type="EMBL" id="LGSI01000068">
    <property type="protein sequence ID" value="OCR22554.1"/>
    <property type="molecule type" value="Genomic_DNA"/>
</dbReference>
<dbReference type="PROSITE" id="PS50206">
    <property type="entry name" value="RHODANESE_3"/>
    <property type="match status" value="1"/>
</dbReference>
<proteinExistence type="predicted"/>
<comment type="caution">
    <text evidence="4">The sequence shown here is derived from an EMBL/GenBank/DDBJ whole genome shotgun (WGS) entry which is preliminary data.</text>
</comment>
<sequence length="119" mass="13073">MSTKRITVEQAQALLAGEDNVMLLDMRDAQAYCQGHDPRALHLSDPTLRGLLKNLPRDMQLIISCYHGNASQKMASLFADFGFTACYSLDGGYEAWKSRPLLTMPSARSKRAISPAALA</sequence>
<evidence type="ECO:0000313" key="4">
    <source>
        <dbReference type="EMBL" id="OCR22554.1"/>
    </source>
</evidence>
<dbReference type="OrthoDB" id="9811849at2"/>
<dbReference type="Gene3D" id="3.40.250.10">
    <property type="entry name" value="Rhodanese-like domain"/>
    <property type="match status" value="1"/>
</dbReference>
<protein>
    <submittedName>
        <fullName evidence="4">Thiosulfate sulfurtransferase</fullName>
    </submittedName>
</protein>
<dbReference type="Pfam" id="PF00581">
    <property type="entry name" value="Rhodanese"/>
    <property type="match status" value="1"/>
</dbReference>
<feature type="domain" description="Rhodanese" evidence="3">
    <location>
        <begin position="17"/>
        <end position="105"/>
    </location>
</feature>
<dbReference type="GO" id="GO:0005737">
    <property type="term" value="C:cytoplasm"/>
    <property type="evidence" value="ECO:0007669"/>
    <property type="project" value="InterPro"/>
</dbReference>
<dbReference type="PANTHER" id="PTHR43031">
    <property type="entry name" value="FAD-DEPENDENT OXIDOREDUCTASE"/>
    <property type="match status" value="1"/>
</dbReference>